<name>E3SKX8_9CAUD</name>
<protein>
    <submittedName>
        <fullName evidence="1">Uncharacterized protein</fullName>
    </submittedName>
</protein>
<dbReference type="GeneID" id="10328629"/>
<organism evidence="1 2">
    <name type="scientific">Synechococcus phage S-SSM7</name>
    <dbReference type="NCBI Taxonomy" id="445686"/>
    <lineage>
        <taxon>Viruses</taxon>
        <taxon>Duplodnaviria</taxon>
        <taxon>Heunggongvirae</taxon>
        <taxon>Uroviricota</taxon>
        <taxon>Caudoviricetes</taxon>
        <taxon>Pantevenvirales</taxon>
        <taxon>Kyanoviridae</taxon>
        <taxon>Lipsvirus</taxon>
        <taxon>Lipsvirus ssm7</taxon>
    </lineage>
</organism>
<proteinExistence type="predicted"/>
<keyword evidence="2" id="KW-1185">Reference proteome</keyword>
<evidence type="ECO:0000313" key="1">
    <source>
        <dbReference type="EMBL" id="ADO98126.1"/>
    </source>
</evidence>
<evidence type="ECO:0000313" key="2">
    <source>
        <dbReference type="Proteomes" id="UP000006527"/>
    </source>
</evidence>
<gene>
    <name evidence="1" type="ORF">SSSM7_060</name>
</gene>
<reference evidence="1 2" key="1">
    <citation type="journal article" date="2010" name="Environ. Microbiol.">
        <title>Genomic analysis of oceanic cyanobacterial myoviruses compared with T4-like myoviruses from diverse hosts and environments.</title>
        <authorList>
            <person name="Sullivan M.B."/>
            <person name="Huang K.H."/>
            <person name="Ignacio-Espinoza J.C."/>
            <person name="Berlin A.M."/>
            <person name="Kelly L."/>
            <person name="Weigele P.R."/>
            <person name="DeFrancesco A.S."/>
            <person name="Kern S.E."/>
            <person name="Thompson L.R."/>
            <person name="Young S."/>
            <person name="Yandava C."/>
            <person name="Fu R."/>
            <person name="Krastins B."/>
            <person name="Chase M."/>
            <person name="Sarracino D."/>
            <person name="Osburne M.S."/>
            <person name="Henn M.R."/>
            <person name="Chisholm S.W."/>
        </authorList>
    </citation>
    <scope>NUCLEOTIDE SEQUENCE [LARGE SCALE GENOMIC DNA]</scope>
    <source>
        <strain evidence="1">8109-3</strain>
    </source>
</reference>
<dbReference type="RefSeq" id="YP_004324113.1">
    <property type="nucleotide sequence ID" value="NC_015287.1"/>
</dbReference>
<dbReference type="EMBL" id="GU071098">
    <property type="protein sequence ID" value="ADO98126.1"/>
    <property type="molecule type" value="Genomic_DNA"/>
</dbReference>
<dbReference type="KEGG" id="vg:10328629"/>
<sequence>MMNRQGSLVRDYSFDQLQTIRSFFTDGEWDTIANSLEDYRHYDDESLQEDELIEGRSVYERCNEIDDRITKLFARTK</sequence>
<dbReference type="Proteomes" id="UP000006527">
    <property type="component" value="Segment"/>
</dbReference>
<accession>E3SKX8</accession>